<organism evidence="2 3">
    <name type="scientific">Thecamonas trahens ATCC 50062</name>
    <dbReference type="NCBI Taxonomy" id="461836"/>
    <lineage>
        <taxon>Eukaryota</taxon>
        <taxon>Apusozoa</taxon>
        <taxon>Apusomonadida</taxon>
        <taxon>Apusomonadidae</taxon>
        <taxon>Thecamonas</taxon>
    </lineage>
</organism>
<dbReference type="OrthoDB" id="5965770at2759"/>
<gene>
    <name evidence="2" type="ORF">AMSG_07199</name>
</gene>
<reference evidence="2 3" key="1">
    <citation type="submission" date="2010-05" db="EMBL/GenBank/DDBJ databases">
        <title>The Genome Sequence of Thecamonas trahens ATCC 50062.</title>
        <authorList>
            <consortium name="The Broad Institute Genome Sequencing Platform"/>
            <person name="Russ C."/>
            <person name="Cuomo C."/>
            <person name="Shea T."/>
            <person name="Young S.K."/>
            <person name="Zeng Q."/>
            <person name="Koehrsen M."/>
            <person name="Haas B."/>
            <person name="Borodovsky M."/>
            <person name="Guigo R."/>
            <person name="Alvarado L."/>
            <person name="Berlin A."/>
            <person name="Bochicchio J."/>
            <person name="Borenstein D."/>
            <person name="Chapman S."/>
            <person name="Chen Z."/>
            <person name="Freedman E."/>
            <person name="Gellesch M."/>
            <person name="Goldberg J."/>
            <person name="Griggs A."/>
            <person name="Gujja S."/>
            <person name="Heilman E."/>
            <person name="Heiman D."/>
            <person name="Hepburn T."/>
            <person name="Howarth C."/>
            <person name="Jen D."/>
            <person name="Larson L."/>
            <person name="Mehta T."/>
            <person name="Park D."/>
            <person name="Pearson M."/>
            <person name="Roberts A."/>
            <person name="Saif S."/>
            <person name="Shenoy N."/>
            <person name="Sisk P."/>
            <person name="Stolte C."/>
            <person name="Sykes S."/>
            <person name="Thomson T."/>
            <person name="Walk T."/>
            <person name="White J."/>
            <person name="Yandava C."/>
            <person name="Burger G."/>
            <person name="Gray M.W."/>
            <person name="Holland P.W.H."/>
            <person name="King N."/>
            <person name="Lang F.B.F."/>
            <person name="Roger A.J."/>
            <person name="Ruiz-Trillo I."/>
            <person name="Lander E."/>
            <person name="Nusbaum C."/>
        </authorList>
    </citation>
    <scope>NUCLEOTIDE SEQUENCE [LARGE SCALE GENOMIC DNA]</scope>
    <source>
        <strain evidence="2 3">ATCC 50062</strain>
    </source>
</reference>
<dbReference type="GeneID" id="25566175"/>
<feature type="region of interest" description="Disordered" evidence="1">
    <location>
        <begin position="576"/>
        <end position="603"/>
    </location>
</feature>
<feature type="compositionally biased region" description="Polar residues" evidence="1">
    <location>
        <begin position="585"/>
        <end position="594"/>
    </location>
</feature>
<feature type="compositionally biased region" description="Basic residues" evidence="1">
    <location>
        <begin position="761"/>
        <end position="776"/>
    </location>
</feature>
<protein>
    <submittedName>
        <fullName evidence="2">Uncharacterized protein</fullName>
    </submittedName>
</protein>
<dbReference type="Pfam" id="PF17659">
    <property type="entry name" value="RADX"/>
    <property type="match status" value="1"/>
</dbReference>
<dbReference type="eggNOG" id="ENOG502QSE7">
    <property type="taxonomic scope" value="Eukaryota"/>
</dbReference>
<evidence type="ECO:0000256" key="1">
    <source>
        <dbReference type="SAM" id="MobiDB-lite"/>
    </source>
</evidence>
<proteinExistence type="predicted"/>
<keyword evidence="3" id="KW-1185">Reference proteome</keyword>
<dbReference type="InterPro" id="IPR012340">
    <property type="entry name" value="NA-bd_OB-fold"/>
</dbReference>
<dbReference type="InterPro" id="IPR040893">
    <property type="entry name" value="RADX"/>
</dbReference>
<name>A0A0L0DI25_THETB</name>
<dbReference type="Proteomes" id="UP000054408">
    <property type="component" value="Unassembled WGS sequence"/>
</dbReference>
<dbReference type="PANTHER" id="PTHR14944:SF2">
    <property type="entry name" value="RPA-RELATED PROTEIN RADX"/>
    <property type="match status" value="1"/>
</dbReference>
<dbReference type="EMBL" id="GL349463">
    <property type="protein sequence ID" value="KNC50948.1"/>
    <property type="molecule type" value="Genomic_DNA"/>
</dbReference>
<dbReference type="AlphaFoldDB" id="A0A0L0DI25"/>
<accession>A0A0L0DI25</accession>
<feature type="compositionally biased region" description="Basic residues" evidence="1">
    <location>
        <begin position="783"/>
        <end position="800"/>
    </location>
</feature>
<feature type="region of interest" description="Disordered" evidence="1">
    <location>
        <begin position="760"/>
        <end position="813"/>
    </location>
</feature>
<sequence length="813" mass="87767">MAGKRRRASAKAVQAEQSASVLSKDAVDKVLLSGRSLVVDDESNTAPVVVQVAAVYKFAPTAEYGTVVGAVMPPAAPYAYDIVLSDGSHMTKVVLAPVLGKLVESGKLVRGAVVEVTELRVRYDETRVGGPGFLVLHGLNLRVSPLSDEWPVGEILVNPLVPLVYSSKASEAEQAFAPLTQVRSTYLNLDDDHSLPPGPEWQASGALDMSADEVAAFEAEIAATPLPSLAEAVTSFKSNKVGSSPLLGKVTGKQVLQYYGGPSSSARVPFKFSFVLEDLTYRIEAVVWQEACRELYADLAVGDLVVVTGYRSKKSYNYRDLWELSLNITHPAASVRRIPPGAAPSLALPRPVLDYIPLRALLHVPDGVRVDIAGIVVYVSSPRSAARHGSAPSRSLFRYVELSEGEAQLVTLKMYRAGAEELFDSIAQGDALLATSVVVSSVIPSSDDGRLLVPYGTSFSQYYSDGIGSQTIPYSISRYPGLARLFALERGLRANMMAELSLGCNPVVPHLPSYSMFQRLVPEAQAVPLQVLVSSALPTLPVHERTTVVLQGRVARIRIRNPSMVDMPSLAELAAPKSRRKTLRKSASASVSRRGTSDDDDDAAAESVGVQIVLDAEAFDAGLPHQASSVHVNSPNLPHMPYVELTVVDLNRSALIDVAIVPRVSSEAKLVDGDGFDVKLLAAALAFMPRSIHLPQLPPADDESDVASALAHFADSVRDNAYAFRVEAHSRGPWSRDGRFVEAHLVSMYDLAQLDKPAKVVSKRKKESKKASKKASKKESKKEKSKRKRKKNKSKKKVKNKGNSTRRASTRDA</sequence>
<dbReference type="SUPFAM" id="SSF50249">
    <property type="entry name" value="Nucleic acid-binding proteins"/>
    <property type="match status" value="1"/>
</dbReference>
<dbReference type="GO" id="GO:0003697">
    <property type="term" value="F:single-stranded DNA binding"/>
    <property type="evidence" value="ECO:0007669"/>
    <property type="project" value="InterPro"/>
</dbReference>
<evidence type="ECO:0000313" key="2">
    <source>
        <dbReference type="EMBL" id="KNC50948.1"/>
    </source>
</evidence>
<evidence type="ECO:0000313" key="3">
    <source>
        <dbReference type="Proteomes" id="UP000054408"/>
    </source>
</evidence>
<dbReference type="RefSeq" id="XP_013756645.1">
    <property type="nucleotide sequence ID" value="XM_013901191.1"/>
</dbReference>
<dbReference type="PANTHER" id="PTHR14944">
    <property type="entry name" value="RPA-RELATED PROTEIN RADX"/>
    <property type="match status" value="1"/>
</dbReference>
<dbReference type="Gene3D" id="2.40.50.140">
    <property type="entry name" value="Nucleic acid-binding proteins"/>
    <property type="match status" value="2"/>
</dbReference>